<evidence type="ECO:0000256" key="1">
    <source>
        <dbReference type="SAM" id="Phobius"/>
    </source>
</evidence>
<feature type="transmembrane region" description="Helical" evidence="1">
    <location>
        <begin position="78"/>
        <end position="99"/>
    </location>
</feature>
<keyword evidence="1" id="KW-0472">Membrane</keyword>
<organism evidence="2 3">
    <name type="scientific">Phlebiopsis gigantea (strain 11061_1 CR5-6)</name>
    <name type="common">White-rot fungus</name>
    <name type="synonym">Peniophora gigantea</name>
    <dbReference type="NCBI Taxonomy" id="745531"/>
    <lineage>
        <taxon>Eukaryota</taxon>
        <taxon>Fungi</taxon>
        <taxon>Dikarya</taxon>
        <taxon>Basidiomycota</taxon>
        <taxon>Agaricomycotina</taxon>
        <taxon>Agaricomycetes</taxon>
        <taxon>Polyporales</taxon>
        <taxon>Phanerochaetaceae</taxon>
        <taxon>Phlebiopsis</taxon>
    </lineage>
</organism>
<sequence length="128" mass="14203">MCDSIVTTMATLTVQIILQLRIYALYERNRTVLIILVTLCALQVTVMVVLIVITMLHLQGLPILSTNTGCAYQGILSLSSLFWIPGLVYEPILFALVAYQAWGRRGASEPSIPLVKTMARQSLLYFVA</sequence>
<dbReference type="HOGENOM" id="CLU_1960375_0_0_1"/>
<dbReference type="AlphaFoldDB" id="A0A0C3NJ42"/>
<reference evidence="2 3" key="1">
    <citation type="journal article" date="2014" name="PLoS Genet.">
        <title>Analysis of the Phlebiopsis gigantea genome, transcriptome and secretome provides insight into its pioneer colonization strategies of wood.</title>
        <authorList>
            <person name="Hori C."/>
            <person name="Ishida T."/>
            <person name="Igarashi K."/>
            <person name="Samejima M."/>
            <person name="Suzuki H."/>
            <person name="Master E."/>
            <person name="Ferreira P."/>
            <person name="Ruiz-Duenas F.J."/>
            <person name="Held B."/>
            <person name="Canessa P."/>
            <person name="Larrondo L.F."/>
            <person name="Schmoll M."/>
            <person name="Druzhinina I.S."/>
            <person name="Kubicek C.P."/>
            <person name="Gaskell J.A."/>
            <person name="Kersten P."/>
            <person name="St John F."/>
            <person name="Glasner J."/>
            <person name="Sabat G."/>
            <person name="Splinter BonDurant S."/>
            <person name="Syed K."/>
            <person name="Yadav J."/>
            <person name="Mgbeahuruike A.C."/>
            <person name="Kovalchuk A."/>
            <person name="Asiegbu F.O."/>
            <person name="Lackner G."/>
            <person name="Hoffmeister D."/>
            <person name="Rencoret J."/>
            <person name="Gutierrez A."/>
            <person name="Sun H."/>
            <person name="Lindquist E."/>
            <person name="Barry K."/>
            <person name="Riley R."/>
            <person name="Grigoriev I.V."/>
            <person name="Henrissat B."/>
            <person name="Kues U."/>
            <person name="Berka R.M."/>
            <person name="Martinez A.T."/>
            <person name="Covert S.F."/>
            <person name="Blanchette R.A."/>
            <person name="Cullen D."/>
        </authorList>
    </citation>
    <scope>NUCLEOTIDE SEQUENCE [LARGE SCALE GENOMIC DNA]</scope>
    <source>
        <strain evidence="2 3">11061_1 CR5-6</strain>
    </source>
</reference>
<feature type="transmembrane region" description="Helical" evidence="1">
    <location>
        <begin position="6"/>
        <end position="26"/>
    </location>
</feature>
<evidence type="ECO:0000313" key="3">
    <source>
        <dbReference type="Proteomes" id="UP000053257"/>
    </source>
</evidence>
<keyword evidence="1" id="KW-1133">Transmembrane helix</keyword>
<name>A0A0C3NJ42_PHLG1</name>
<feature type="transmembrane region" description="Helical" evidence="1">
    <location>
        <begin position="33"/>
        <end position="58"/>
    </location>
</feature>
<keyword evidence="3" id="KW-1185">Reference proteome</keyword>
<gene>
    <name evidence="2" type="ORF">PHLGIDRAFT_176380</name>
</gene>
<dbReference type="OrthoDB" id="3258294at2759"/>
<proteinExistence type="predicted"/>
<accession>A0A0C3NJ42</accession>
<evidence type="ECO:0000313" key="2">
    <source>
        <dbReference type="EMBL" id="KIP04919.1"/>
    </source>
</evidence>
<keyword evidence="1" id="KW-0812">Transmembrane</keyword>
<protein>
    <submittedName>
        <fullName evidence="2">Uncharacterized protein</fullName>
    </submittedName>
</protein>
<dbReference type="Proteomes" id="UP000053257">
    <property type="component" value="Unassembled WGS sequence"/>
</dbReference>
<dbReference type="EMBL" id="KN840558">
    <property type="protein sequence ID" value="KIP04919.1"/>
    <property type="molecule type" value="Genomic_DNA"/>
</dbReference>